<keyword evidence="5" id="KW-0547">Nucleotide-binding</keyword>
<feature type="transmembrane region" description="Helical" evidence="9">
    <location>
        <begin position="218"/>
        <end position="244"/>
    </location>
</feature>
<organism evidence="12">
    <name type="scientific">Baileyella intestinalis</name>
    <dbReference type="NCBI Taxonomy" id="2606709"/>
    <lineage>
        <taxon>Bacteria</taxon>
        <taxon>Bacillati</taxon>
        <taxon>Bacillota</taxon>
        <taxon>Clostridia</taxon>
        <taxon>Peptostreptococcales</taxon>
        <taxon>Anaerovoracaceae</taxon>
        <taxon>Baileyella</taxon>
    </lineage>
</organism>
<dbReference type="InterPro" id="IPR036640">
    <property type="entry name" value="ABC1_TM_sf"/>
</dbReference>
<evidence type="ECO:0000256" key="8">
    <source>
        <dbReference type="ARBA" id="ARBA00023136"/>
    </source>
</evidence>
<dbReference type="PROSITE" id="PS00211">
    <property type="entry name" value="ABC_TRANSPORTER_1"/>
    <property type="match status" value="1"/>
</dbReference>
<feature type="transmembrane region" description="Helical" evidence="9">
    <location>
        <begin position="409"/>
        <end position="426"/>
    </location>
</feature>
<keyword evidence="7 9" id="KW-1133">Transmembrane helix</keyword>
<dbReference type="InterPro" id="IPR027417">
    <property type="entry name" value="P-loop_NTPase"/>
</dbReference>
<dbReference type="PANTHER" id="PTHR24221">
    <property type="entry name" value="ATP-BINDING CASSETTE SUB-FAMILY B"/>
    <property type="match status" value="1"/>
</dbReference>
<dbReference type="PROSITE" id="PS50893">
    <property type="entry name" value="ABC_TRANSPORTER_2"/>
    <property type="match status" value="1"/>
</dbReference>
<dbReference type="CDD" id="cd18548">
    <property type="entry name" value="ABC_6TM_Tm287_like"/>
    <property type="match status" value="1"/>
</dbReference>
<dbReference type="InterPro" id="IPR011527">
    <property type="entry name" value="ABC1_TM_dom"/>
</dbReference>
<feature type="transmembrane region" description="Helical" evidence="9">
    <location>
        <begin position="297"/>
        <end position="316"/>
    </location>
</feature>
<comment type="subcellular location">
    <subcellularLocation>
        <location evidence="1">Cell membrane</location>
        <topology evidence="1">Multi-pass membrane protein</topology>
    </subcellularLocation>
</comment>
<dbReference type="InterPro" id="IPR039421">
    <property type="entry name" value="Type_1_exporter"/>
</dbReference>
<dbReference type="GO" id="GO:0016887">
    <property type="term" value="F:ATP hydrolysis activity"/>
    <property type="evidence" value="ECO:0007669"/>
    <property type="project" value="InterPro"/>
</dbReference>
<feature type="domain" description="ABC transmembrane type-1" evidence="11">
    <location>
        <begin position="213"/>
        <end position="465"/>
    </location>
</feature>
<dbReference type="SUPFAM" id="SSF52540">
    <property type="entry name" value="P-loop containing nucleoside triphosphate hydrolases"/>
    <property type="match status" value="1"/>
</dbReference>
<dbReference type="GO" id="GO:0005886">
    <property type="term" value="C:plasma membrane"/>
    <property type="evidence" value="ECO:0007669"/>
    <property type="project" value="UniProtKB-SubCell"/>
</dbReference>
<dbReference type="Gene3D" id="1.20.1560.10">
    <property type="entry name" value="ABC transporter type 1, transmembrane domain"/>
    <property type="match status" value="1"/>
</dbReference>
<dbReference type="SUPFAM" id="SSF90123">
    <property type="entry name" value="ABC transporter transmembrane region"/>
    <property type="match status" value="1"/>
</dbReference>
<evidence type="ECO:0000313" key="12">
    <source>
        <dbReference type="EMBL" id="MST69331.1"/>
    </source>
</evidence>
<keyword evidence="2" id="KW-0813">Transport</keyword>
<evidence type="ECO:0000256" key="4">
    <source>
        <dbReference type="ARBA" id="ARBA00022692"/>
    </source>
</evidence>
<feature type="domain" description="ABC transporter" evidence="10">
    <location>
        <begin position="499"/>
        <end position="734"/>
    </location>
</feature>
<dbReference type="AlphaFoldDB" id="A0A6A8M8P3"/>
<evidence type="ECO:0000256" key="9">
    <source>
        <dbReference type="SAM" id="Phobius"/>
    </source>
</evidence>
<dbReference type="Gene3D" id="3.40.50.300">
    <property type="entry name" value="P-loop containing nucleotide triphosphate hydrolases"/>
    <property type="match status" value="1"/>
</dbReference>
<evidence type="ECO:0000259" key="10">
    <source>
        <dbReference type="PROSITE" id="PS50893"/>
    </source>
</evidence>
<dbReference type="EMBL" id="VUNB01000005">
    <property type="protein sequence ID" value="MST69331.1"/>
    <property type="molecule type" value="Genomic_DNA"/>
</dbReference>
<evidence type="ECO:0000256" key="2">
    <source>
        <dbReference type="ARBA" id="ARBA00022448"/>
    </source>
</evidence>
<evidence type="ECO:0000256" key="3">
    <source>
        <dbReference type="ARBA" id="ARBA00022475"/>
    </source>
</evidence>
<dbReference type="PANTHER" id="PTHR24221:SF276">
    <property type="entry name" value="ABC TRANSPORTER, ATP-BINDING_PERMEASE PROTEIN"/>
    <property type="match status" value="1"/>
</dbReference>
<dbReference type="FunFam" id="3.40.50.300:FF:000221">
    <property type="entry name" value="Multidrug ABC transporter ATP-binding protein"/>
    <property type="match status" value="1"/>
</dbReference>
<dbReference type="GO" id="GO:0005524">
    <property type="term" value="F:ATP binding"/>
    <property type="evidence" value="ECO:0007669"/>
    <property type="project" value="UniProtKB-KW"/>
</dbReference>
<dbReference type="PROSITE" id="PS50929">
    <property type="entry name" value="ABC_TM1F"/>
    <property type="match status" value="1"/>
</dbReference>
<evidence type="ECO:0000256" key="1">
    <source>
        <dbReference type="ARBA" id="ARBA00004651"/>
    </source>
</evidence>
<comment type="caution">
    <text evidence="12">The sequence shown here is derived from an EMBL/GenBank/DDBJ whole genome shotgun (WGS) entry which is preliminary data.</text>
</comment>
<dbReference type="GO" id="GO:0140359">
    <property type="term" value="F:ABC-type transporter activity"/>
    <property type="evidence" value="ECO:0007669"/>
    <property type="project" value="InterPro"/>
</dbReference>
<accession>A0A6A8M8P3</accession>
<dbReference type="Pfam" id="PF00005">
    <property type="entry name" value="ABC_tran"/>
    <property type="match status" value="1"/>
</dbReference>
<dbReference type="Pfam" id="PF00664">
    <property type="entry name" value="ABC_membrane"/>
    <property type="match status" value="1"/>
</dbReference>
<evidence type="ECO:0000256" key="6">
    <source>
        <dbReference type="ARBA" id="ARBA00022840"/>
    </source>
</evidence>
<dbReference type="InterPro" id="IPR017871">
    <property type="entry name" value="ABC_transporter-like_CS"/>
</dbReference>
<reference evidence="12" key="1">
    <citation type="submission" date="2019-09" db="EMBL/GenBank/DDBJ databases">
        <title>In-depth cultivation of the pig gut microbiome towards novel bacterial diversity and tailored functional studies.</title>
        <authorList>
            <person name="Wylensek D."/>
            <person name="Hitch T.C.A."/>
            <person name="Clavel T."/>
        </authorList>
    </citation>
    <scope>NUCLEOTIDE SEQUENCE</scope>
    <source>
        <strain evidence="12">RF-744-FAT-WT-3</strain>
    </source>
</reference>
<protein>
    <submittedName>
        <fullName evidence="12">ABC transporter ATP-binding protein</fullName>
    </submittedName>
</protein>
<feature type="transmembrane region" description="Helical" evidence="9">
    <location>
        <begin position="438"/>
        <end position="463"/>
    </location>
</feature>
<name>A0A6A8M8P3_9FIRM</name>
<sequence>MSLPQYTSDIIDTGIQNKGVEHILPEKIQDDEYQMAQIFMDNGQKTSWQKAYKKTDAEKDGKVIYKRKNLSKEKLDKLDKELLTPVVLTYQLGHMQVKQYKEVLVQSMEKNPGSAAMAGQISSMSIEQISKMPGVNIRTFKAEDQNGKTKTYVDARPSVQAMIQSGAMDQNAIHKMKEQNNKIVNKTGDQTLKSMGIAYAADCSKKAGMDMNKIQMDYLWHCGLIMFMMAGLMMVMSVLVSFFASRVGANIGRDLRGQVFSRVMKFSSAEMSKFHTSSLITRATNDIQQVQMVSTMLLRMVLYSPILAVWGIVKVAETKAHMNYVIVGGVMVIVFMVMILMVIAMPKFKVMQKLVDKLNGVSREILTGLQVIRAFGREDVEEARFDQANLELKKTQLFTNRVMTFMRPIMMLIMYTLTVIITWVAAHRIDSGDLQVGAMTAFITYSMIIVISFMIITVMSILLPRAGVAADRIREVIDTEPSINEKEEAKELKVTDGIVEFSHVDFKYPDAEENIITDISFTAKPGETTAIIGSTGCGKSTLVSLIPRFYDVTGGSIKIDGQDIRDVTIKSLRDAIGFVQQKGVLFSGTISSNLKFGNDQASDEVVKSAADTAQASDFIEEKEEGFDSFISQGGSNVSGGQKQRLSIARAIVKDPAIMVFDDSFSALDMKTDAKLRKALDKKVKNTTKIIVAQRVGTILHAEQILVLDEGRIVGRGTHEQLMKSCDEYKQIAESQLSSLELEGRA</sequence>
<proteinExistence type="predicted"/>
<dbReference type="InterPro" id="IPR003439">
    <property type="entry name" value="ABC_transporter-like_ATP-bd"/>
</dbReference>
<dbReference type="SMART" id="SM00382">
    <property type="entry name" value="AAA"/>
    <property type="match status" value="1"/>
</dbReference>
<keyword evidence="8 9" id="KW-0472">Membrane</keyword>
<feature type="transmembrane region" description="Helical" evidence="9">
    <location>
        <begin position="322"/>
        <end position="344"/>
    </location>
</feature>
<keyword evidence="4 9" id="KW-0812">Transmembrane</keyword>
<evidence type="ECO:0000259" key="11">
    <source>
        <dbReference type="PROSITE" id="PS50929"/>
    </source>
</evidence>
<keyword evidence="3" id="KW-1003">Cell membrane</keyword>
<dbReference type="InterPro" id="IPR003593">
    <property type="entry name" value="AAA+_ATPase"/>
</dbReference>
<gene>
    <name evidence="12" type="ORF">FYJ66_06980</name>
</gene>
<evidence type="ECO:0000256" key="5">
    <source>
        <dbReference type="ARBA" id="ARBA00022741"/>
    </source>
</evidence>
<evidence type="ECO:0000256" key="7">
    <source>
        <dbReference type="ARBA" id="ARBA00022989"/>
    </source>
</evidence>
<keyword evidence="6 12" id="KW-0067">ATP-binding</keyword>